<proteinExistence type="predicted"/>
<dbReference type="InterPro" id="IPR025205">
    <property type="entry name" value="PilX/PilW_C"/>
</dbReference>
<evidence type="ECO:0000313" key="3">
    <source>
        <dbReference type="EMBL" id="RDE18551.1"/>
    </source>
</evidence>
<dbReference type="Pfam" id="PF14341">
    <property type="entry name" value="PilX_N"/>
    <property type="match status" value="1"/>
</dbReference>
<feature type="domain" description="PilX/PilW C-terminal" evidence="1">
    <location>
        <begin position="95"/>
        <end position="157"/>
    </location>
</feature>
<comment type="caution">
    <text evidence="3">The sequence shown here is derived from an EMBL/GenBank/DDBJ whole genome shotgun (WGS) entry which is preliminary data.</text>
</comment>
<gene>
    <name evidence="3" type="ORF">DV711_17790</name>
</gene>
<protein>
    <submittedName>
        <fullName evidence="3">Pilus assembly protein PilX</fullName>
    </submittedName>
</protein>
<name>A0A369WB71_9GAMM</name>
<dbReference type="Pfam" id="PF13681">
    <property type="entry name" value="PilX"/>
    <property type="match status" value="1"/>
</dbReference>
<feature type="domain" description="Type 4 fimbrial biogenesis protein PilX N-terminal" evidence="2">
    <location>
        <begin position="1"/>
        <end position="49"/>
    </location>
</feature>
<accession>A0A369WB71</accession>
<organism evidence="3 4">
    <name type="scientific">Motiliproteus coralliicola</name>
    <dbReference type="NCBI Taxonomy" id="2283196"/>
    <lineage>
        <taxon>Bacteria</taxon>
        <taxon>Pseudomonadati</taxon>
        <taxon>Pseudomonadota</taxon>
        <taxon>Gammaproteobacteria</taxon>
        <taxon>Oceanospirillales</taxon>
        <taxon>Oceanospirillaceae</taxon>
        <taxon>Motiliproteus</taxon>
    </lineage>
</organism>
<evidence type="ECO:0000259" key="2">
    <source>
        <dbReference type="Pfam" id="PF14341"/>
    </source>
</evidence>
<dbReference type="AlphaFoldDB" id="A0A369WB71"/>
<dbReference type="OrthoDB" id="5298746at2"/>
<dbReference type="EMBL" id="QQOH01000005">
    <property type="protein sequence ID" value="RDE18551.1"/>
    <property type="molecule type" value="Genomic_DNA"/>
</dbReference>
<sequence>MTLIVCLIILVVLTLVGVGSIRDTTLEEKMAGNLRDRNMAFQAAESALRVGEDFIETTVVLPEFNGTDGLYAQLNDVINGVSWSVSSAVRSYDDYSPELTGTNSAPVYIIEQMESEAESASMEAGTEQNTEQFYRITARAVGGTDTAVVILQSIYRR</sequence>
<evidence type="ECO:0000259" key="1">
    <source>
        <dbReference type="Pfam" id="PF13681"/>
    </source>
</evidence>
<dbReference type="InterPro" id="IPR025746">
    <property type="entry name" value="PilX_N_dom"/>
</dbReference>
<dbReference type="Proteomes" id="UP000253769">
    <property type="component" value="Unassembled WGS sequence"/>
</dbReference>
<reference evidence="3 4" key="1">
    <citation type="submission" date="2018-07" db="EMBL/GenBank/DDBJ databases">
        <title>Motiliproteus coralliicola sp. nov., a bacterium isolated from Coral.</title>
        <authorList>
            <person name="Wang G."/>
        </authorList>
    </citation>
    <scope>NUCLEOTIDE SEQUENCE [LARGE SCALE GENOMIC DNA]</scope>
    <source>
        <strain evidence="3 4">C34</strain>
    </source>
</reference>
<evidence type="ECO:0000313" key="4">
    <source>
        <dbReference type="Proteomes" id="UP000253769"/>
    </source>
</evidence>
<keyword evidence="4" id="KW-1185">Reference proteome</keyword>